<dbReference type="PANTHER" id="PTHR42933:SF3">
    <property type="entry name" value="TYPE I RESTRICTION ENZYME MJAVIII METHYLASE SUBUNIT"/>
    <property type="match status" value="1"/>
</dbReference>
<keyword evidence="4" id="KW-0808">Transferase</keyword>
<name>A0A975GFL9_9BACT</name>
<dbReference type="PANTHER" id="PTHR42933">
    <property type="entry name" value="SLR6095 PROTEIN"/>
    <property type="match status" value="1"/>
</dbReference>
<dbReference type="SUPFAM" id="SSF53335">
    <property type="entry name" value="S-adenosyl-L-methionine-dependent methyltransferases"/>
    <property type="match status" value="1"/>
</dbReference>
<accession>A0A975GFL9</accession>
<evidence type="ECO:0000256" key="1">
    <source>
        <dbReference type="ARBA" id="ARBA00006594"/>
    </source>
</evidence>
<proteinExistence type="inferred from homology"/>
<keyword evidence="5" id="KW-0949">S-adenosyl-L-methionine</keyword>
<dbReference type="AlphaFoldDB" id="A0A975GFL9"/>
<evidence type="ECO:0000256" key="7">
    <source>
        <dbReference type="ARBA" id="ARBA00047942"/>
    </source>
</evidence>
<dbReference type="GO" id="GO:0009007">
    <property type="term" value="F:site-specific DNA-methyltransferase (adenine-specific) activity"/>
    <property type="evidence" value="ECO:0007669"/>
    <property type="project" value="UniProtKB-EC"/>
</dbReference>
<evidence type="ECO:0000313" key="10">
    <source>
        <dbReference type="Proteomes" id="UP000663720"/>
    </source>
</evidence>
<dbReference type="InterPro" id="IPR029063">
    <property type="entry name" value="SAM-dependent_MTases_sf"/>
</dbReference>
<dbReference type="InterPro" id="IPR038333">
    <property type="entry name" value="T1MK-like_N_sf"/>
</dbReference>
<keyword evidence="10" id="KW-1185">Reference proteome</keyword>
<dbReference type="InterPro" id="IPR051537">
    <property type="entry name" value="DNA_Adenine_Mtase"/>
</dbReference>
<sequence>MAIKKSELYSSLWASCGELRGGMDASQYKDYVLVLLFVKYVSDKYSGNPDALIEIPDGGSFQDMAALKGKTDIGDKINKIIGRLAESNDLKGVIDVADFNDEGWARARRWLTG</sequence>
<dbReference type="EMBL" id="CP061799">
    <property type="protein sequence ID" value="QTA79436.1"/>
    <property type="molecule type" value="Genomic_DNA"/>
</dbReference>
<evidence type="ECO:0000256" key="5">
    <source>
        <dbReference type="ARBA" id="ARBA00022691"/>
    </source>
</evidence>
<evidence type="ECO:0000259" key="8">
    <source>
        <dbReference type="Pfam" id="PF12161"/>
    </source>
</evidence>
<evidence type="ECO:0000256" key="3">
    <source>
        <dbReference type="ARBA" id="ARBA00022603"/>
    </source>
</evidence>
<protein>
    <recommendedName>
        <fullName evidence="2">site-specific DNA-methyltransferase (adenine-specific)</fullName>
        <ecNumber evidence="2">2.1.1.72</ecNumber>
    </recommendedName>
</protein>
<keyword evidence="3" id="KW-0489">Methyltransferase</keyword>
<evidence type="ECO:0000256" key="6">
    <source>
        <dbReference type="ARBA" id="ARBA00022747"/>
    </source>
</evidence>
<dbReference type="Gene3D" id="1.20.1260.30">
    <property type="match status" value="1"/>
</dbReference>
<gene>
    <name evidence="9" type="ORF">dnl_17060</name>
</gene>
<dbReference type="GO" id="GO:0009307">
    <property type="term" value="P:DNA restriction-modification system"/>
    <property type="evidence" value="ECO:0007669"/>
    <property type="project" value="UniProtKB-KW"/>
</dbReference>
<dbReference type="Pfam" id="PF12161">
    <property type="entry name" value="HsdM_N"/>
    <property type="match status" value="1"/>
</dbReference>
<feature type="domain" description="N6 adenine-specific DNA methyltransferase N-terminal" evidence="8">
    <location>
        <begin position="10"/>
        <end position="102"/>
    </location>
</feature>
<evidence type="ECO:0000256" key="4">
    <source>
        <dbReference type="ARBA" id="ARBA00022679"/>
    </source>
</evidence>
<evidence type="ECO:0000313" key="9">
    <source>
        <dbReference type="EMBL" id="QTA79436.1"/>
    </source>
</evidence>
<dbReference type="Proteomes" id="UP000663720">
    <property type="component" value="Chromosome"/>
</dbReference>
<dbReference type="EC" id="2.1.1.72" evidence="2"/>
<organism evidence="9 10">
    <name type="scientific">Desulfonema limicola</name>
    <dbReference type="NCBI Taxonomy" id="45656"/>
    <lineage>
        <taxon>Bacteria</taxon>
        <taxon>Pseudomonadati</taxon>
        <taxon>Thermodesulfobacteriota</taxon>
        <taxon>Desulfobacteria</taxon>
        <taxon>Desulfobacterales</taxon>
        <taxon>Desulfococcaceae</taxon>
        <taxon>Desulfonema</taxon>
    </lineage>
</organism>
<dbReference type="InterPro" id="IPR022749">
    <property type="entry name" value="D12N6_MeTrfase_N"/>
</dbReference>
<dbReference type="RefSeq" id="WP_246514890.1">
    <property type="nucleotide sequence ID" value="NZ_CP061799.1"/>
</dbReference>
<dbReference type="KEGG" id="dli:dnl_17060"/>
<reference evidence="9" key="1">
    <citation type="journal article" date="2021" name="Microb. Physiol.">
        <title>Proteogenomic Insights into the Physiology of Marine, Sulfate-Reducing, Filamentous Desulfonema limicola and Desulfonema magnum.</title>
        <authorList>
            <person name="Schnaars V."/>
            <person name="Wohlbrand L."/>
            <person name="Scheve S."/>
            <person name="Hinrichs C."/>
            <person name="Reinhardt R."/>
            <person name="Rabus R."/>
        </authorList>
    </citation>
    <scope>NUCLEOTIDE SEQUENCE</scope>
    <source>
        <strain evidence="9">5ac10</strain>
    </source>
</reference>
<comment type="similarity">
    <text evidence="1">Belongs to the N(4)/N(6)-methyltransferase family.</text>
</comment>
<keyword evidence="6" id="KW-0680">Restriction system</keyword>
<comment type="catalytic activity">
    <reaction evidence="7">
        <text>a 2'-deoxyadenosine in DNA + S-adenosyl-L-methionine = an N(6)-methyl-2'-deoxyadenosine in DNA + S-adenosyl-L-homocysteine + H(+)</text>
        <dbReference type="Rhea" id="RHEA:15197"/>
        <dbReference type="Rhea" id="RHEA-COMP:12418"/>
        <dbReference type="Rhea" id="RHEA-COMP:12419"/>
        <dbReference type="ChEBI" id="CHEBI:15378"/>
        <dbReference type="ChEBI" id="CHEBI:57856"/>
        <dbReference type="ChEBI" id="CHEBI:59789"/>
        <dbReference type="ChEBI" id="CHEBI:90615"/>
        <dbReference type="ChEBI" id="CHEBI:90616"/>
        <dbReference type="EC" id="2.1.1.72"/>
    </reaction>
</comment>
<evidence type="ECO:0000256" key="2">
    <source>
        <dbReference type="ARBA" id="ARBA00011900"/>
    </source>
</evidence>
<dbReference type="GO" id="GO:0032259">
    <property type="term" value="P:methylation"/>
    <property type="evidence" value="ECO:0007669"/>
    <property type="project" value="UniProtKB-KW"/>
</dbReference>